<accession>A0A1I8EW97</accession>
<name>A0A1I8EW97_WUCBA</name>
<protein>
    <submittedName>
        <fullName evidence="2">Uncharacterized protein</fullName>
    </submittedName>
</protein>
<feature type="compositionally biased region" description="Basic residues" evidence="1">
    <location>
        <begin position="70"/>
        <end position="79"/>
    </location>
</feature>
<feature type="region of interest" description="Disordered" evidence="1">
    <location>
        <begin position="68"/>
        <end position="98"/>
    </location>
</feature>
<sequence>MLLSKRFLIIIKLNIHALKKTWYCTVRVFTEVQQSCHIRGSMKFQMPKNIHSSATHIISSTGGSKVFREKSRRWRKKKEKQMSPFLAMAKESQQTNHD</sequence>
<evidence type="ECO:0000313" key="2">
    <source>
        <dbReference type="WBParaSite" id="maker-PairedContig_5894-snap-gene-1.27-mRNA-1"/>
    </source>
</evidence>
<proteinExistence type="predicted"/>
<reference evidence="2" key="1">
    <citation type="submission" date="2016-11" db="UniProtKB">
        <authorList>
            <consortium name="WormBaseParasite"/>
        </authorList>
    </citation>
    <scope>IDENTIFICATION</scope>
    <source>
        <strain evidence="2">pt0022</strain>
    </source>
</reference>
<dbReference type="WBParaSite" id="maker-PairedContig_5894-snap-gene-1.27-mRNA-1">
    <property type="protein sequence ID" value="maker-PairedContig_5894-snap-gene-1.27-mRNA-1"/>
    <property type="gene ID" value="maker-PairedContig_5894-snap-gene-1.27"/>
</dbReference>
<dbReference type="AlphaFoldDB" id="A0A1I8EW97"/>
<evidence type="ECO:0000256" key="1">
    <source>
        <dbReference type="SAM" id="MobiDB-lite"/>
    </source>
</evidence>
<organism evidence="2">
    <name type="scientific">Wuchereria bancrofti</name>
    <dbReference type="NCBI Taxonomy" id="6293"/>
    <lineage>
        <taxon>Eukaryota</taxon>
        <taxon>Metazoa</taxon>
        <taxon>Ecdysozoa</taxon>
        <taxon>Nematoda</taxon>
        <taxon>Chromadorea</taxon>
        <taxon>Rhabditida</taxon>
        <taxon>Spirurina</taxon>
        <taxon>Spiruromorpha</taxon>
        <taxon>Filarioidea</taxon>
        <taxon>Onchocercidae</taxon>
        <taxon>Wuchereria</taxon>
    </lineage>
</organism>